<gene>
    <name evidence="4" type="ORF">WJM97_15055</name>
</gene>
<dbReference type="Gene3D" id="3.30.1490.20">
    <property type="entry name" value="ATP-grasp fold, A domain"/>
    <property type="match status" value="1"/>
</dbReference>
<keyword evidence="2" id="KW-0067">ATP-binding</keyword>
<evidence type="ECO:0000256" key="2">
    <source>
        <dbReference type="PROSITE-ProRule" id="PRU00409"/>
    </source>
</evidence>
<dbReference type="InterPro" id="IPR011761">
    <property type="entry name" value="ATP-grasp"/>
</dbReference>
<dbReference type="Pfam" id="PF07478">
    <property type="entry name" value="Dala_Dala_lig_C"/>
    <property type="match status" value="1"/>
</dbReference>
<dbReference type="Pfam" id="PF08443">
    <property type="entry name" value="RimK"/>
    <property type="match status" value="1"/>
</dbReference>
<keyword evidence="5" id="KW-1185">Reference proteome</keyword>
<evidence type="ECO:0000313" key="5">
    <source>
        <dbReference type="Proteomes" id="UP001483337"/>
    </source>
</evidence>
<dbReference type="InterPro" id="IPR013651">
    <property type="entry name" value="ATP-grasp_RimK-type"/>
</dbReference>
<accession>A0ABZ2UMV5</accession>
<dbReference type="PROSITE" id="PS50975">
    <property type="entry name" value="ATP_GRASP"/>
    <property type="match status" value="1"/>
</dbReference>
<dbReference type="PANTHER" id="PTHR21621:SF0">
    <property type="entry name" value="BETA-CITRYLGLUTAMATE SYNTHASE B-RELATED"/>
    <property type="match status" value="1"/>
</dbReference>
<reference evidence="4 5" key="1">
    <citation type="submission" date="2024-04" db="EMBL/GenBank/DDBJ databases">
        <title>Okeanomitos corallinicola gen. &amp; sp. nov. (Nostocales, Cyanobacteria), a new toxic marine heterocyst-forming cyanobacterium from a coral reef.</title>
        <authorList>
            <person name="Li H."/>
            <person name="Li R."/>
            <person name="Kang J."/>
            <person name="Hii K.S."/>
            <person name="Mohamed H.F."/>
            <person name="Xu X."/>
            <person name="Luo Z."/>
        </authorList>
    </citation>
    <scope>NUCLEOTIDE SEQUENCE [LARGE SCALE GENOMIC DNA]</scope>
    <source>
        <strain evidence="4 5">TIOX110</strain>
    </source>
</reference>
<sequence length="328" mass="36844">MRLITSILTQVATEMGATVLIEPEYQLIGHITFKNGKTSIFDHNKLDINGYGAANLAKDKGFSNYFLNQLGYKVTAGHTFFNDKICANISNPRNIHDGWNYAQELGLPVIVKPLNLSQGCLVAKVYKKDEYYQVAEKILAIQSGLIVEKFYSGSDFRILALDNEIIAAYQRIPLSITGDGNSTIRELLIKKQQKLRQINKKVLVDLQDFRMLQKLKTQNLTFDSIVDQDTVVYLLDNANLSTGGDAVDFTDHIHPDFQELAINITKNMGLRLAGVDILTSDITQPLLDYTLLEINSAPGLTYYVSLGETQIERVKYLYAKILQILENS</sequence>
<evidence type="ECO:0000256" key="1">
    <source>
        <dbReference type="ARBA" id="ARBA00022598"/>
    </source>
</evidence>
<dbReference type="Gene3D" id="3.30.470.20">
    <property type="entry name" value="ATP-grasp fold, B domain"/>
    <property type="match status" value="2"/>
</dbReference>
<dbReference type="InterPro" id="IPR011095">
    <property type="entry name" value="Dala_Dala_lig_C"/>
</dbReference>
<feature type="domain" description="ATP-grasp" evidence="3">
    <location>
        <begin position="64"/>
        <end position="322"/>
    </location>
</feature>
<dbReference type="PANTHER" id="PTHR21621">
    <property type="entry name" value="RIBOSOMAL PROTEIN S6 MODIFICATION PROTEIN"/>
    <property type="match status" value="1"/>
</dbReference>
<name>A0ABZ2UMV5_9CYAN</name>
<dbReference type="Proteomes" id="UP001483337">
    <property type="component" value="Chromosome"/>
</dbReference>
<dbReference type="InterPro" id="IPR013815">
    <property type="entry name" value="ATP_grasp_subdomain_1"/>
</dbReference>
<keyword evidence="1" id="KW-0436">Ligase</keyword>
<proteinExistence type="predicted"/>
<dbReference type="RefSeq" id="WP_353929620.1">
    <property type="nucleotide sequence ID" value="NZ_CP150886.1"/>
</dbReference>
<keyword evidence="2" id="KW-0547">Nucleotide-binding</keyword>
<evidence type="ECO:0000313" key="4">
    <source>
        <dbReference type="EMBL" id="WZB86706.1"/>
    </source>
</evidence>
<dbReference type="EMBL" id="CP150886">
    <property type="protein sequence ID" value="WZB86706.1"/>
    <property type="molecule type" value="Genomic_DNA"/>
</dbReference>
<evidence type="ECO:0000259" key="3">
    <source>
        <dbReference type="PROSITE" id="PS50975"/>
    </source>
</evidence>
<organism evidence="4 5">
    <name type="scientific">Okeanomitos corallinicola TIOX110</name>
    <dbReference type="NCBI Taxonomy" id="3133117"/>
    <lineage>
        <taxon>Bacteria</taxon>
        <taxon>Bacillati</taxon>
        <taxon>Cyanobacteriota</taxon>
        <taxon>Cyanophyceae</taxon>
        <taxon>Nostocales</taxon>
        <taxon>Aphanizomenonaceae</taxon>
        <taxon>Okeanomitos</taxon>
    </lineage>
</organism>
<protein>
    <submittedName>
        <fullName evidence="4">Cyanophycin synthetase</fullName>
    </submittedName>
</protein>
<dbReference type="SUPFAM" id="SSF56059">
    <property type="entry name" value="Glutathione synthetase ATP-binding domain-like"/>
    <property type="match status" value="1"/>
</dbReference>